<feature type="active site" description="Tele-phosphohistidine intermediate" evidence="5">
    <location>
        <position position="55"/>
    </location>
</feature>
<evidence type="ECO:0000313" key="10">
    <source>
        <dbReference type="EMBL" id="CAB9517591.1"/>
    </source>
</evidence>
<feature type="binding site" evidence="6">
    <location>
        <position position="146"/>
    </location>
    <ligand>
        <name>substrate</name>
    </ligand>
</feature>
<feature type="binding site" evidence="6">
    <location>
        <position position="107"/>
    </location>
    <ligand>
        <name>substrate</name>
    </ligand>
</feature>
<dbReference type="CDD" id="cd07067">
    <property type="entry name" value="HP_PGM_like"/>
    <property type="match status" value="1"/>
</dbReference>
<evidence type="ECO:0000256" key="3">
    <source>
        <dbReference type="ARBA" id="ARBA00023152"/>
    </source>
</evidence>
<accession>A0A9N8EE37</accession>
<evidence type="ECO:0000313" key="11">
    <source>
        <dbReference type="Proteomes" id="UP001153069"/>
    </source>
</evidence>
<dbReference type="GO" id="GO:0004619">
    <property type="term" value="F:phosphoglycerate mutase activity"/>
    <property type="evidence" value="ECO:0007669"/>
    <property type="project" value="UniProtKB-EC"/>
</dbReference>
<dbReference type="Proteomes" id="UP001153069">
    <property type="component" value="Unassembled WGS sequence"/>
</dbReference>
<name>A0A9N8EE37_9STRA</name>
<reference evidence="10" key="1">
    <citation type="submission" date="2020-06" db="EMBL/GenBank/DDBJ databases">
        <authorList>
            <consortium name="Plant Systems Biology data submission"/>
        </authorList>
    </citation>
    <scope>NUCLEOTIDE SEQUENCE</scope>
    <source>
        <strain evidence="10">D6</strain>
    </source>
</reference>
<dbReference type="InterPro" id="IPR029033">
    <property type="entry name" value="His_PPase_superfam"/>
</dbReference>
<keyword evidence="2" id="KW-0106">Calcium</keyword>
<feature type="domain" description="EF-hand" evidence="9">
    <location>
        <begin position="295"/>
        <end position="330"/>
    </location>
</feature>
<feature type="domain" description="EF-hand" evidence="9">
    <location>
        <begin position="334"/>
        <end position="369"/>
    </location>
</feature>
<evidence type="ECO:0000256" key="4">
    <source>
        <dbReference type="ARBA" id="ARBA00023235"/>
    </source>
</evidence>
<organism evidence="10 11">
    <name type="scientific">Seminavis robusta</name>
    <dbReference type="NCBI Taxonomy" id="568900"/>
    <lineage>
        <taxon>Eukaryota</taxon>
        <taxon>Sar</taxon>
        <taxon>Stramenopiles</taxon>
        <taxon>Ochrophyta</taxon>
        <taxon>Bacillariophyta</taxon>
        <taxon>Bacillariophyceae</taxon>
        <taxon>Bacillariophycidae</taxon>
        <taxon>Naviculales</taxon>
        <taxon>Naviculaceae</taxon>
        <taxon>Seminavis</taxon>
    </lineage>
</organism>
<proteinExistence type="inferred from homology"/>
<dbReference type="SMART" id="SM00054">
    <property type="entry name" value="EFh"/>
    <property type="match status" value="2"/>
</dbReference>
<dbReference type="Gene3D" id="3.40.50.1240">
    <property type="entry name" value="Phosphoglycerate mutase-like"/>
    <property type="match status" value="1"/>
</dbReference>
<dbReference type="PROSITE" id="PS50222">
    <property type="entry name" value="EF_HAND_2"/>
    <property type="match status" value="2"/>
</dbReference>
<dbReference type="HAMAP" id="MF_01039">
    <property type="entry name" value="PGAM_GpmA"/>
    <property type="match status" value="1"/>
</dbReference>
<feature type="binding site" evidence="6">
    <location>
        <begin position="164"/>
        <end position="165"/>
    </location>
    <ligand>
        <name>substrate</name>
    </ligand>
</feature>
<comment type="catalytic activity">
    <reaction evidence="8">
        <text>(2R)-2-phosphoglycerate = (2R)-3-phosphoglycerate</text>
        <dbReference type="Rhea" id="RHEA:15901"/>
        <dbReference type="ChEBI" id="CHEBI:58272"/>
        <dbReference type="ChEBI" id="CHEBI:58289"/>
        <dbReference type="EC" id="5.4.2.11"/>
    </reaction>
</comment>
<dbReference type="InterPro" id="IPR018247">
    <property type="entry name" value="EF_Hand_1_Ca_BS"/>
</dbReference>
<keyword evidence="3 8" id="KW-0324">Glycolysis</keyword>
<dbReference type="Gene3D" id="1.10.238.10">
    <property type="entry name" value="EF-hand"/>
    <property type="match status" value="1"/>
</dbReference>
<dbReference type="PANTHER" id="PTHR11931">
    <property type="entry name" value="PHOSPHOGLYCERATE MUTASE"/>
    <property type="match status" value="1"/>
</dbReference>
<evidence type="ECO:0000256" key="1">
    <source>
        <dbReference type="ARBA" id="ARBA00006717"/>
    </source>
</evidence>
<evidence type="ECO:0000259" key="9">
    <source>
        <dbReference type="PROSITE" id="PS50222"/>
    </source>
</evidence>
<keyword evidence="11" id="KW-1185">Reference proteome</keyword>
<dbReference type="InterPro" id="IPR011992">
    <property type="entry name" value="EF-hand-dom_pair"/>
</dbReference>
<feature type="binding site" evidence="6">
    <location>
        <begin position="67"/>
        <end position="68"/>
    </location>
    <ligand>
        <name>substrate</name>
    </ligand>
</feature>
<dbReference type="InterPro" id="IPR005952">
    <property type="entry name" value="Phosphogly_mut1"/>
</dbReference>
<feature type="site" description="Transition state stabilizer" evidence="7">
    <location>
        <position position="222"/>
    </location>
</feature>
<dbReference type="NCBIfam" id="TIGR01258">
    <property type="entry name" value="pgm_1"/>
    <property type="match status" value="1"/>
</dbReference>
<dbReference type="Pfam" id="PF13405">
    <property type="entry name" value="EF-hand_6"/>
    <property type="match status" value="1"/>
</dbReference>
<dbReference type="CDD" id="cd00051">
    <property type="entry name" value="EFh"/>
    <property type="match status" value="1"/>
</dbReference>
<feature type="binding site" evidence="6">
    <location>
        <begin position="135"/>
        <end position="138"/>
    </location>
    <ligand>
        <name>substrate</name>
    </ligand>
</feature>
<dbReference type="PROSITE" id="PS00018">
    <property type="entry name" value="EF_HAND_1"/>
    <property type="match status" value="1"/>
</dbReference>
<dbReference type="EC" id="5.4.2.11" evidence="8"/>
<comment type="similarity">
    <text evidence="1 8">Belongs to the phosphoglycerate mutase family. BPG-dependent PGAM subfamily.</text>
</comment>
<dbReference type="Pfam" id="PF00300">
    <property type="entry name" value="His_Phos_1"/>
    <property type="match status" value="1"/>
</dbReference>
<dbReference type="GO" id="GO:0005509">
    <property type="term" value="F:calcium ion binding"/>
    <property type="evidence" value="ECO:0007669"/>
    <property type="project" value="InterPro"/>
</dbReference>
<dbReference type="InterPro" id="IPR002048">
    <property type="entry name" value="EF_hand_dom"/>
</dbReference>
<keyword evidence="4 8" id="KW-0413">Isomerase</keyword>
<dbReference type="SUPFAM" id="SSF53254">
    <property type="entry name" value="Phosphoglycerate mutase-like"/>
    <property type="match status" value="1"/>
</dbReference>
<dbReference type="InterPro" id="IPR001345">
    <property type="entry name" value="PG/BPGM_mutase_AS"/>
</dbReference>
<dbReference type="SUPFAM" id="SSF47473">
    <property type="entry name" value="EF-hand"/>
    <property type="match status" value="1"/>
</dbReference>
<evidence type="ECO:0000256" key="8">
    <source>
        <dbReference type="RuleBase" id="RU004511"/>
    </source>
</evidence>
<dbReference type="PROSITE" id="PS00175">
    <property type="entry name" value="PG_MUTASE"/>
    <property type="match status" value="1"/>
</dbReference>
<sequence>MLRLGFLTTAFLHEPPVVLRRPPYAQIFVRTVEQTRLFSSNAEDSGTATVVLLRHGQSTFNSLPTFTGWCDPPLTPRGVEEAMEAGALLKQRGFRQFDVAFTSTLSRAIKTLDLTLEEAGCLSSTPVEKAHQLNERHYGALQGKRKDDPELMEKYGKELVMHWRRDFKALPPPMDETHEYYEPPPAPLTESLEQCQHRVLEYWKEAIVPVLQPEKKILLVAHSNTIRALVAHLDKVPEEQVPNIHIPNSVPCVYRFCGERGTPVSTRLENAAGGTHGHWLFSYQNQERLRSKVGGTGVFLQSVFDAWDTNGDGVLSLQEIEAGLRQIMGGEDIAVSFIAAKILEEIDMDGSATLSPEEFREFGSSVYQKYMPGFMDSARGAP</sequence>
<dbReference type="GO" id="GO:0006096">
    <property type="term" value="P:glycolytic process"/>
    <property type="evidence" value="ECO:0007669"/>
    <property type="project" value="UniProtKB-KW"/>
</dbReference>
<dbReference type="Pfam" id="PF13202">
    <property type="entry name" value="EF-hand_5"/>
    <property type="match status" value="1"/>
</dbReference>
<comment type="caution">
    <text evidence="10">The sequence shown here is derived from an EMBL/GenBank/DDBJ whole genome shotgun (WGS) entry which is preliminary data.</text>
</comment>
<evidence type="ECO:0000256" key="6">
    <source>
        <dbReference type="PIRSR" id="PIRSR613078-2"/>
    </source>
</evidence>
<protein>
    <recommendedName>
        <fullName evidence="8">Phosphoglycerate mutase</fullName>
        <ecNumber evidence="8">5.4.2.11</ecNumber>
    </recommendedName>
</protein>
<feature type="binding site" evidence="6">
    <location>
        <begin position="54"/>
        <end position="61"/>
    </location>
    <ligand>
        <name>substrate</name>
    </ligand>
</feature>
<evidence type="ECO:0000256" key="7">
    <source>
        <dbReference type="PIRSR" id="PIRSR613078-3"/>
    </source>
</evidence>
<dbReference type="SMART" id="SM00855">
    <property type="entry name" value="PGAM"/>
    <property type="match status" value="1"/>
</dbReference>
<gene>
    <name evidence="10" type="ORF">SEMRO_867_G213140.1</name>
</gene>
<dbReference type="OrthoDB" id="354304at2759"/>
<dbReference type="AlphaFoldDB" id="A0A9N8EE37"/>
<dbReference type="EMBL" id="CAICTM010000866">
    <property type="protein sequence ID" value="CAB9517591.1"/>
    <property type="molecule type" value="Genomic_DNA"/>
</dbReference>
<dbReference type="InterPro" id="IPR013078">
    <property type="entry name" value="His_Pase_superF_clade-1"/>
</dbReference>
<evidence type="ECO:0000256" key="5">
    <source>
        <dbReference type="PIRSR" id="PIRSR613078-1"/>
    </source>
</evidence>
<feature type="active site" description="Proton donor/acceptor" evidence="5">
    <location>
        <position position="135"/>
    </location>
</feature>
<evidence type="ECO:0000256" key="2">
    <source>
        <dbReference type="ARBA" id="ARBA00022837"/>
    </source>
</evidence>